<name>A0A7V9Z499_9BACL</name>
<evidence type="ECO:0000256" key="3">
    <source>
        <dbReference type="ARBA" id="ARBA00022833"/>
    </source>
</evidence>
<proteinExistence type="inferred from homology"/>
<keyword evidence="7 8" id="KW-0804">Transcription</keyword>
<dbReference type="PROSITE" id="PS51161">
    <property type="entry name" value="ATP_CONE"/>
    <property type="match status" value="1"/>
</dbReference>
<evidence type="ECO:0000313" key="10">
    <source>
        <dbReference type="EMBL" id="MBA2873772.1"/>
    </source>
</evidence>
<sequence>MRKRLVHCRLFRYDKSKNKNGAGYMKCPSCHHHGTRVLDSRPVDEGRSIRRRRECEQCHYRFTTFEKVEEMPLIVVKKEGTREEFSREKILRGLIKACEKRPVALEQLEQITQDIEKELRNRGVAEVKSETIGEMVMERLSKVDEVAYVRFASVYRQFKDLNVFIEELKELIKKEQR</sequence>
<keyword evidence="6 8" id="KW-0238">DNA-binding</keyword>
<feature type="domain" description="ATP-cone" evidence="9">
    <location>
        <begin position="73"/>
        <end position="163"/>
    </location>
</feature>
<dbReference type="Pfam" id="PF22811">
    <property type="entry name" value="Zn_ribbon_NrdR"/>
    <property type="match status" value="1"/>
</dbReference>
<keyword evidence="8" id="KW-0863">Zinc-finger</keyword>
<dbReference type="GO" id="GO:0005524">
    <property type="term" value="F:ATP binding"/>
    <property type="evidence" value="ECO:0007669"/>
    <property type="project" value="UniProtKB-UniRule"/>
</dbReference>
<evidence type="ECO:0000256" key="2">
    <source>
        <dbReference type="ARBA" id="ARBA00022741"/>
    </source>
</evidence>
<keyword evidence="4 8" id="KW-0067">ATP-binding</keyword>
<keyword evidence="3 8" id="KW-0862">Zinc</keyword>
<dbReference type="EMBL" id="JACDUT010000001">
    <property type="protein sequence ID" value="MBA2873772.1"/>
    <property type="molecule type" value="Genomic_DNA"/>
</dbReference>
<evidence type="ECO:0000256" key="8">
    <source>
        <dbReference type="HAMAP-Rule" id="MF_00440"/>
    </source>
</evidence>
<organism evidence="10 11">
    <name type="scientific">Thermaerobacillus caldiproteolyticus</name>
    <dbReference type="NCBI Taxonomy" id="247480"/>
    <lineage>
        <taxon>Bacteria</taxon>
        <taxon>Bacillati</taxon>
        <taxon>Bacillota</taxon>
        <taxon>Bacilli</taxon>
        <taxon>Bacillales</taxon>
        <taxon>Anoxybacillaceae</taxon>
        <taxon>Thermaerobacillus</taxon>
    </lineage>
</organism>
<evidence type="ECO:0000256" key="5">
    <source>
        <dbReference type="ARBA" id="ARBA00023015"/>
    </source>
</evidence>
<keyword evidence="1 8" id="KW-0678">Repressor</keyword>
<dbReference type="Pfam" id="PF03477">
    <property type="entry name" value="ATP-cone"/>
    <property type="match status" value="1"/>
</dbReference>
<dbReference type="GO" id="GO:0008270">
    <property type="term" value="F:zinc ion binding"/>
    <property type="evidence" value="ECO:0007669"/>
    <property type="project" value="UniProtKB-UniRule"/>
</dbReference>
<dbReference type="AlphaFoldDB" id="A0A7V9Z499"/>
<evidence type="ECO:0000256" key="6">
    <source>
        <dbReference type="ARBA" id="ARBA00023125"/>
    </source>
</evidence>
<evidence type="ECO:0000313" key="11">
    <source>
        <dbReference type="Proteomes" id="UP000523087"/>
    </source>
</evidence>
<dbReference type="HAMAP" id="MF_00440">
    <property type="entry name" value="NrdR"/>
    <property type="match status" value="1"/>
</dbReference>
<protein>
    <recommendedName>
        <fullName evidence="8">Transcriptional repressor NrdR</fullName>
    </recommendedName>
</protein>
<dbReference type="NCBIfam" id="TIGR00244">
    <property type="entry name" value="transcriptional regulator NrdR"/>
    <property type="match status" value="1"/>
</dbReference>
<keyword evidence="11" id="KW-1185">Reference proteome</keyword>
<evidence type="ECO:0000256" key="1">
    <source>
        <dbReference type="ARBA" id="ARBA00022491"/>
    </source>
</evidence>
<accession>A0A7V9Z499</accession>
<dbReference type="PANTHER" id="PTHR30455:SF2">
    <property type="entry name" value="TRANSCRIPTIONAL REPRESSOR NRDR"/>
    <property type="match status" value="1"/>
</dbReference>
<keyword evidence="2 8" id="KW-0547">Nucleotide-binding</keyword>
<dbReference type="InterPro" id="IPR005144">
    <property type="entry name" value="ATP-cone_dom"/>
</dbReference>
<dbReference type="Proteomes" id="UP000523087">
    <property type="component" value="Unassembled WGS sequence"/>
</dbReference>
<keyword evidence="8" id="KW-0479">Metal-binding</keyword>
<dbReference type="PANTHER" id="PTHR30455">
    <property type="entry name" value="TRANSCRIPTIONAL REPRESSOR NRDR"/>
    <property type="match status" value="1"/>
</dbReference>
<evidence type="ECO:0000256" key="4">
    <source>
        <dbReference type="ARBA" id="ARBA00022840"/>
    </source>
</evidence>
<comment type="similarity">
    <text evidence="8">Belongs to the NrdR family.</text>
</comment>
<evidence type="ECO:0000259" key="9">
    <source>
        <dbReference type="PROSITE" id="PS51161"/>
    </source>
</evidence>
<dbReference type="GO" id="GO:0045892">
    <property type="term" value="P:negative regulation of DNA-templated transcription"/>
    <property type="evidence" value="ECO:0007669"/>
    <property type="project" value="UniProtKB-UniRule"/>
</dbReference>
<evidence type="ECO:0000256" key="7">
    <source>
        <dbReference type="ARBA" id="ARBA00023163"/>
    </source>
</evidence>
<dbReference type="InterPro" id="IPR003796">
    <property type="entry name" value="RNR_NrdR-like"/>
</dbReference>
<comment type="function">
    <text evidence="8">Negatively regulates transcription of bacterial ribonucleotide reductase nrd genes and operons by binding to NrdR-boxes.</text>
</comment>
<dbReference type="GO" id="GO:0003677">
    <property type="term" value="F:DNA binding"/>
    <property type="evidence" value="ECO:0007669"/>
    <property type="project" value="UniProtKB-KW"/>
</dbReference>
<comment type="cofactor">
    <cofactor evidence="8">
        <name>Zn(2+)</name>
        <dbReference type="ChEBI" id="CHEBI:29105"/>
    </cofactor>
    <text evidence="8">Binds 1 zinc ion.</text>
</comment>
<dbReference type="InterPro" id="IPR055173">
    <property type="entry name" value="NrdR-like_N"/>
</dbReference>
<keyword evidence="5 8" id="KW-0805">Transcription regulation</keyword>
<gene>
    <name evidence="8" type="primary">nrdR</name>
    <name evidence="10" type="ORF">HNR31_000524</name>
</gene>
<reference evidence="10 11" key="1">
    <citation type="submission" date="2020-07" db="EMBL/GenBank/DDBJ databases">
        <title>Genomic Encyclopedia of Type Strains, Phase IV (KMG-IV): sequencing the most valuable type-strain genomes for metagenomic binning, comparative biology and taxonomic classification.</title>
        <authorList>
            <person name="Goeker M."/>
        </authorList>
    </citation>
    <scope>NUCLEOTIDE SEQUENCE [LARGE SCALE GENOMIC DNA]</scope>
    <source>
        <strain evidence="10 11">DSM 15730</strain>
    </source>
</reference>
<comment type="caution">
    <text evidence="10">The sequence shown here is derived from an EMBL/GenBank/DDBJ whole genome shotgun (WGS) entry which is preliminary data.</text>
</comment>
<feature type="zinc finger region" evidence="8">
    <location>
        <begin position="27"/>
        <end position="58"/>
    </location>
</feature>